<proteinExistence type="predicted"/>
<evidence type="ECO:0000313" key="3">
    <source>
        <dbReference type="Proteomes" id="UP001201262"/>
    </source>
</evidence>
<gene>
    <name evidence="2" type="ORF">BGW36DRAFT_433342</name>
</gene>
<keyword evidence="1" id="KW-0812">Transmembrane</keyword>
<organism evidence="2 3">
    <name type="scientific">Talaromyces proteolyticus</name>
    <dbReference type="NCBI Taxonomy" id="1131652"/>
    <lineage>
        <taxon>Eukaryota</taxon>
        <taxon>Fungi</taxon>
        <taxon>Dikarya</taxon>
        <taxon>Ascomycota</taxon>
        <taxon>Pezizomycotina</taxon>
        <taxon>Eurotiomycetes</taxon>
        <taxon>Eurotiomycetidae</taxon>
        <taxon>Eurotiales</taxon>
        <taxon>Trichocomaceae</taxon>
        <taxon>Talaromyces</taxon>
        <taxon>Talaromyces sect. Bacilispori</taxon>
    </lineage>
</organism>
<keyword evidence="3" id="KW-1185">Reference proteome</keyword>
<comment type="caution">
    <text evidence="2">The sequence shown here is derived from an EMBL/GenBank/DDBJ whole genome shotgun (WGS) entry which is preliminary data.</text>
</comment>
<reference evidence="2" key="1">
    <citation type="submission" date="2021-12" db="EMBL/GenBank/DDBJ databases">
        <title>Convergent genome expansion in fungi linked to evolution of root-endophyte symbiosis.</title>
        <authorList>
            <consortium name="DOE Joint Genome Institute"/>
            <person name="Ke Y.-H."/>
            <person name="Bonito G."/>
            <person name="Liao H.-L."/>
            <person name="Looney B."/>
            <person name="Rojas-Flechas A."/>
            <person name="Nash J."/>
            <person name="Hameed K."/>
            <person name="Schadt C."/>
            <person name="Martin F."/>
            <person name="Crous P.W."/>
            <person name="Miettinen O."/>
            <person name="Magnuson J.K."/>
            <person name="Labbe J."/>
            <person name="Jacobson D."/>
            <person name="Doktycz M.J."/>
            <person name="Veneault-Fourrey C."/>
            <person name="Kuo A."/>
            <person name="Mondo S."/>
            <person name="Calhoun S."/>
            <person name="Riley R."/>
            <person name="Ohm R."/>
            <person name="LaButti K."/>
            <person name="Andreopoulos B."/>
            <person name="Pangilinan J."/>
            <person name="Nolan M."/>
            <person name="Tritt A."/>
            <person name="Clum A."/>
            <person name="Lipzen A."/>
            <person name="Daum C."/>
            <person name="Barry K."/>
            <person name="Grigoriev I.V."/>
            <person name="Vilgalys R."/>
        </authorList>
    </citation>
    <scope>NUCLEOTIDE SEQUENCE</scope>
    <source>
        <strain evidence="2">PMI_201</strain>
    </source>
</reference>
<keyword evidence="1" id="KW-0472">Membrane</keyword>
<dbReference type="EMBL" id="JAJTJA010000015">
    <property type="protein sequence ID" value="KAH8689336.1"/>
    <property type="molecule type" value="Genomic_DNA"/>
</dbReference>
<evidence type="ECO:0000313" key="2">
    <source>
        <dbReference type="EMBL" id="KAH8689336.1"/>
    </source>
</evidence>
<dbReference type="InterPro" id="IPR036396">
    <property type="entry name" value="Cyt_P450_sf"/>
</dbReference>
<name>A0AAD4KFS2_9EURO</name>
<accession>A0AAD4KFS2</accession>
<dbReference type="GO" id="GO:0005506">
    <property type="term" value="F:iron ion binding"/>
    <property type="evidence" value="ECO:0007669"/>
    <property type="project" value="InterPro"/>
</dbReference>
<dbReference type="GO" id="GO:0020037">
    <property type="term" value="F:heme binding"/>
    <property type="evidence" value="ECO:0007669"/>
    <property type="project" value="InterPro"/>
</dbReference>
<feature type="transmembrane region" description="Helical" evidence="1">
    <location>
        <begin position="7"/>
        <end position="27"/>
    </location>
</feature>
<sequence length="120" mass="13464">MLAKLDFIHLASMALGVVILYITYTIVCALLDPLRSIPGPFLARFTRFWLAYQIWKGEFQFVNIALHKQYANIVRIAPGNCSVDDLDGARVIYAHGGGFTKGSWYSAWTPNQDHPSCSQI</sequence>
<dbReference type="Proteomes" id="UP001201262">
    <property type="component" value="Unassembled WGS sequence"/>
</dbReference>
<keyword evidence="1" id="KW-1133">Transmembrane helix</keyword>
<dbReference type="RefSeq" id="XP_046065690.1">
    <property type="nucleotide sequence ID" value="XM_046221259.1"/>
</dbReference>
<dbReference type="GO" id="GO:0016705">
    <property type="term" value="F:oxidoreductase activity, acting on paired donors, with incorporation or reduction of molecular oxygen"/>
    <property type="evidence" value="ECO:0007669"/>
    <property type="project" value="InterPro"/>
</dbReference>
<dbReference type="SUPFAM" id="SSF48264">
    <property type="entry name" value="Cytochrome P450"/>
    <property type="match status" value="1"/>
</dbReference>
<dbReference type="AlphaFoldDB" id="A0AAD4KFS2"/>
<dbReference type="GO" id="GO:0004497">
    <property type="term" value="F:monooxygenase activity"/>
    <property type="evidence" value="ECO:0007669"/>
    <property type="project" value="InterPro"/>
</dbReference>
<dbReference type="Gene3D" id="1.10.630.10">
    <property type="entry name" value="Cytochrome P450"/>
    <property type="match status" value="1"/>
</dbReference>
<dbReference type="GeneID" id="70251546"/>
<protein>
    <submittedName>
        <fullName evidence="2">Uncharacterized protein</fullName>
    </submittedName>
</protein>
<evidence type="ECO:0000256" key="1">
    <source>
        <dbReference type="SAM" id="Phobius"/>
    </source>
</evidence>